<name>A0A918ZMY6_9ACTN</name>
<dbReference type="AlphaFoldDB" id="A0A918ZMY6"/>
<reference evidence="1" key="2">
    <citation type="submission" date="2020-09" db="EMBL/GenBank/DDBJ databases">
        <authorList>
            <person name="Sun Q."/>
            <person name="Ohkuma M."/>
        </authorList>
    </citation>
    <scope>NUCLEOTIDE SEQUENCE</scope>
    <source>
        <strain evidence="1">JCM 3302</strain>
    </source>
</reference>
<dbReference type="Proteomes" id="UP000641386">
    <property type="component" value="Unassembled WGS sequence"/>
</dbReference>
<proteinExistence type="predicted"/>
<dbReference type="PANTHER" id="PTHR39186">
    <property type="entry name" value="DUF2071 FAMILY PROTEIN"/>
    <property type="match status" value="1"/>
</dbReference>
<dbReference type="Pfam" id="PF09844">
    <property type="entry name" value="DUF2071"/>
    <property type="match status" value="1"/>
</dbReference>
<dbReference type="EMBL" id="BNBC01000004">
    <property type="protein sequence ID" value="GHE61661.1"/>
    <property type="molecule type" value="Genomic_DNA"/>
</dbReference>
<dbReference type="InterPro" id="IPR023375">
    <property type="entry name" value="ADC_dom_sf"/>
</dbReference>
<dbReference type="PANTHER" id="PTHR39186:SF1">
    <property type="entry name" value="DUF2071 DOMAIN-CONTAINING PROTEIN"/>
    <property type="match status" value="1"/>
</dbReference>
<dbReference type="InterPro" id="IPR018644">
    <property type="entry name" value="DUF2071"/>
</dbReference>
<keyword evidence="2" id="KW-1185">Reference proteome</keyword>
<protein>
    <recommendedName>
        <fullName evidence="3">DUF2071 domain-containing protein</fullName>
    </recommendedName>
</protein>
<evidence type="ECO:0000313" key="2">
    <source>
        <dbReference type="Proteomes" id="UP000641386"/>
    </source>
</evidence>
<reference evidence="1" key="1">
    <citation type="journal article" date="2014" name="Int. J. Syst. Evol. Microbiol.">
        <title>Complete genome sequence of Corynebacterium casei LMG S-19264T (=DSM 44701T), isolated from a smear-ripened cheese.</title>
        <authorList>
            <consortium name="US DOE Joint Genome Institute (JGI-PGF)"/>
            <person name="Walter F."/>
            <person name="Albersmeier A."/>
            <person name="Kalinowski J."/>
            <person name="Ruckert C."/>
        </authorList>
    </citation>
    <scope>NUCLEOTIDE SEQUENCE</scope>
    <source>
        <strain evidence="1">JCM 3302</strain>
    </source>
</reference>
<evidence type="ECO:0000313" key="1">
    <source>
        <dbReference type="EMBL" id="GHE61661.1"/>
    </source>
</evidence>
<dbReference type="SUPFAM" id="SSF160104">
    <property type="entry name" value="Acetoacetate decarboxylase-like"/>
    <property type="match status" value="1"/>
</dbReference>
<organism evidence="1 2">
    <name type="scientific">Streptomyces spiralis</name>
    <dbReference type="NCBI Taxonomy" id="66376"/>
    <lineage>
        <taxon>Bacteria</taxon>
        <taxon>Bacillati</taxon>
        <taxon>Actinomycetota</taxon>
        <taxon>Actinomycetes</taxon>
        <taxon>Kitasatosporales</taxon>
        <taxon>Streptomycetaceae</taxon>
        <taxon>Streptomyces</taxon>
    </lineage>
</organism>
<evidence type="ECO:0008006" key="3">
    <source>
        <dbReference type="Google" id="ProtNLM"/>
    </source>
</evidence>
<comment type="caution">
    <text evidence="1">The sequence shown here is derived from an EMBL/GenBank/DDBJ whole genome shotgun (WGS) entry which is preliminary data.</text>
</comment>
<accession>A0A918ZMY6</accession>
<sequence>MHVVSYAPEQRIRVPALAAGWVTQTFVHWPFRSDEVRPLVPDGLVLDEYDGAAWVSFTPFVMTDLRPSALPTVVPGLPAFPETNLRTYVRSRDGCRGIWFLSLEVGCPLMLAARAVGVPYHPGTVSVSRQEDLVRYAGSRWGGGASYEMAVRLGEPITPAERDEWLTSRWRAYTQRLGIIWETPVEHEPWPLRAAAIVDLQENVTSAAGLPRPHAEPLVHFSEGVRRVRFGLSRPVGRAARRR</sequence>
<gene>
    <name evidence="1" type="primary">yqjF</name>
    <name evidence="1" type="ORF">GCM10014715_13910</name>
</gene>